<keyword evidence="1" id="KW-0732">Signal</keyword>
<dbReference type="AlphaFoldDB" id="A0A059FYP5"/>
<sequence>MVPRLILWLVLAAMALAALPFAAAAQTPSCAPSTNDEARLDCDIARASAIAGEGEQLFGAASEEWLRIVDTESASGLAYVYYVIAEGPYQLLEARSVPGAAAGNAPVCRLRTALPLDIAEKVKLAAADIAADPPGSYGPREVVSVNADGSRSIRLILDSHDIITRLKTGDSVLNFSRLAAAQDDITALNNLVIGVANFSGDWSCDAV</sequence>
<keyword evidence="3" id="KW-1185">Reference proteome</keyword>
<dbReference type="Proteomes" id="UP000025061">
    <property type="component" value="Unassembled WGS sequence"/>
</dbReference>
<feature type="signal peptide" evidence="1">
    <location>
        <begin position="1"/>
        <end position="24"/>
    </location>
</feature>
<evidence type="ECO:0008006" key="4">
    <source>
        <dbReference type="Google" id="ProtNLM"/>
    </source>
</evidence>
<comment type="caution">
    <text evidence="2">The sequence shown here is derived from an EMBL/GenBank/DDBJ whole genome shotgun (WGS) entry which is preliminary data.</text>
</comment>
<evidence type="ECO:0000313" key="3">
    <source>
        <dbReference type="Proteomes" id="UP000025061"/>
    </source>
</evidence>
<accession>A0A059FYP5</accession>
<reference evidence="2 3" key="1">
    <citation type="submission" date="2013-04" db="EMBL/GenBank/DDBJ databases">
        <title>Hyphomonas hirschiana VP5 Genome Sequencing.</title>
        <authorList>
            <person name="Lai Q."/>
            <person name="Shao Z."/>
        </authorList>
    </citation>
    <scope>NUCLEOTIDE SEQUENCE [LARGE SCALE GENOMIC DNA]</scope>
    <source>
        <strain evidence="2 3">VP5</strain>
    </source>
</reference>
<feature type="chain" id="PRO_5001573012" description="Lipoprotein" evidence="1">
    <location>
        <begin position="25"/>
        <end position="207"/>
    </location>
</feature>
<gene>
    <name evidence="2" type="ORF">HHI_05625</name>
</gene>
<dbReference type="PATRIC" id="fig|1280951.3.peg.1137"/>
<name>A0A059FYP5_9PROT</name>
<evidence type="ECO:0000313" key="2">
    <source>
        <dbReference type="EMBL" id="KCZ95611.1"/>
    </source>
</evidence>
<protein>
    <recommendedName>
        <fullName evidence="4">Lipoprotein</fullName>
    </recommendedName>
</protein>
<organism evidence="2 3">
    <name type="scientific">Hyphomonas hirschiana VP5</name>
    <dbReference type="NCBI Taxonomy" id="1280951"/>
    <lineage>
        <taxon>Bacteria</taxon>
        <taxon>Pseudomonadati</taxon>
        <taxon>Pseudomonadota</taxon>
        <taxon>Alphaproteobacteria</taxon>
        <taxon>Hyphomonadales</taxon>
        <taxon>Hyphomonadaceae</taxon>
        <taxon>Hyphomonas</taxon>
    </lineage>
</organism>
<proteinExistence type="predicted"/>
<evidence type="ECO:0000256" key="1">
    <source>
        <dbReference type="SAM" id="SignalP"/>
    </source>
</evidence>
<dbReference type="EMBL" id="ARYI01000003">
    <property type="protein sequence ID" value="KCZ95611.1"/>
    <property type="molecule type" value="Genomic_DNA"/>
</dbReference>